<keyword evidence="1" id="KW-1133">Transmembrane helix</keyword>
<keyword evidence="3" id="KW-1185">Reference proteome</keyword>
<reference evidence="2 3" key="1">
    <citation type="submission" date="2023-09" db="EMBL/GenBank/DDBJ databases">
        <authorList>
            <person name="Rey-Velasco X."/>
        </authorList>
    </citation>
    <scope>NUCLEOTIDE SEQUENCE [LARGE SCALE GENOMIC DNA]</scope>
    <source>
        <strain evidence="2 3">F188</strain>
    </source>
</reference>
<proteinExistence type="predicted"/>
<organism evidence="2 3">
    <name type="scientific">Autumnicola patrickiae</name>
    <dbReference type="NCBI Taxonomy" id="3075591"/>
    <lineage>
        <taxon>Bacteria</taxon>
        <taxon>Pseudomonadati</taxon>
        <taxon>Bacteroidota</taxon>
        <taxon>Flavobacteriia</taxon>
        <taxon>Flavobacteriales</taxon>
        <taxon>Flavobacteriaceae</taxon>
        <taxon>Autumnicola</taxon>
    </lineage>
</organism>
<gene>
    <name evidence="2" type="ORF">RM549_06065</name>
</gene>
<dbReference type="Proteomes" id="UP001261624">
    <property type="component" value="Unassembled WGS sequence"/>
</dbReference>
<evidence type="ECO:0000313" key="3">
    <source>
        <dbReference type="Proteomes" id="UP001261624"/>
    </source>
</evidence>
<accession>A0ABU3E064</accession>
<evidence type="ECO:0000313" key="2">
    <source>
        <dbReference type="EMBL" id="MDT0689342.1"/>
    </source>
</evidence>
<protein>
    <recommendedName>
        <fullName evidence="4">ATP synthase F0 subunit b</fullName>
    </recommendedName>
</protein>
<keyword evidence="1" id="KW-0812">Transmembrane</keyword>
<comment type="caution">
    <text evidence="2">The sequence shown here is derived from an EMBL/GenBank/DDBJ whole genome shotgun (WGS) entry which is preliminary data.</text>
</comment>
<dbReference type="EMBL" id="JAVRHM010000005">
    <property type="protein sequence ID" value="MDT0689342.1"/>
    <property type="molecule type" value="Genomic_DNA"/>
</dbReference>
<keyword evidence="1" id="KW-0472">Membrane</keyword>
<sequence>MEDWFYSLTPAIVTIVTNIVFYYFVKGRIQNSFEQKNIIFQGLFQEKIKINRELLEKINKVSDGIYMFNLESEIKDLKELRNNFQSLIYYNMINQPFWSTSTLKQLNLLNKEFESILKLFGDFIIAKEESIYEENPTLDNVNKRFKPFIVEITREPLFHTYINSLVVEMREDMRVNVFNKKK</sequence>
<evidence type="ECO:0008006" key="4">
    <source>
        <dbReference type="Google" id="ProtNLM"/>
    </source>
</evidence>
<name>A0ABU3E064_9FLAO</name>
<evidence type="ECO:0000256" key="1">
    <source>
        <dbReference type="SAM" id="Phobius"/>
    </source>
</evidence>
<dbReference type="RefSeq" id="WP_311682808.1">
    <property type="nucleotide sequence ID" value="NZ_JAVRHM010000005.1"/>
</dbReference>
<feature type="transmembrane region" description="Helical" evidence="1">
    <location>
        <begin position="6"/>
        <end position="25"/>
    </location>
</feature>